<keyword evidence="2" id="KW-1185">Reference proteome</keyword>
<dbReference type="AlphaFoldDB" id="A0ABD3XL20"/>
<proteinExistence type="predicted"/>
<gene>
    <name evidence="1" type="ORF">ACJMK2_025785</name>
</gene>
<organism evidence="1 2">
    <name type="scientific">Sinanodonta woodiana</name>
    <name type="common">Chinese pond mussel</name>
    <name type="synonym">Anodonta woodiana</name>
    <dbReference type="NCBI Taxonomy" id="1069815"/>
    <lineage>
        <taxon>Eukaryota</taxon>
        <taxon>Metazoa</taxon>
        <taxon>Spiralia</taxon>
        <taxon>Lophotrochozoa</taxon>
        <taxon>Mollusca</taxon>
        <taxon>Bivalvia</taxon>
        <taxon>Autobranchia</taxon>
        <taxon>Heteroconchia</taxon>
        <taxon>Palaeoheterodonta</taxon>
        <taxon>Unionida</taxon>
        <taxon>Unionoidea</taxon>
        <taxon>Unionidae</taxon>
        <taxon>Unioninae</taxon>
        <taxon>Sinanodonta</taxon>
    </lineage>
</organism>
<dbReference type="InterPro" id="IPR013783">
    <property type="entry name" value="Ig-like_fold"/>
</dbReference>
<sequence length="307" mass="35087">MDGSNDSEKLYPVGRYVDNTDGVVNEARLSVPTRDGASTKENMFTLLDDDMNKRNISLNNCIALESDNISMMTGCNKGVFRHITKVNPLASHVIWWKQFKKSHQIHLYGALAAPIHLTQVKYDINLHCRSGLNWTTETLHISSCEGQDRILMWNYSLEKNETVQNSMWFFQSTRIAYVSESGKFDMRDLYKSRLEQIGKMGILLKNVSSVDTGNYSLYLNLGAEPPENMQTIFLTVFESPTYLCKPSITKYSENVIFCSTNSCGGIQLSTEWRISEKDDFLSNASYLKINSSWNDEHVSCCLHRQYM</sequence>
<comment type="caution">
    <text evidence="1">The sequence shown here is derived from an EMBL/GenBank/DDBJ whole genome shotgun (WGS) entry which is preliminary data.</text>
</comment>
<evidence type="ECO:0000313" key="2">
    <source>
        <dbReference type="Proteomes" id="UP001634394"/>
    </source>
</evidence>
<evidence type="ECO:0000313" key="1">
    <source>
        <dbReference type="EMBL" id="KAL3885742.1"/>
    </source>
</evidence>
<protein>
    <submittedName>
        <fullName evidence="1">Uncharacterized protein</fullName>
    </submittedName>
</protein>
<accession>A0ABD3XL20</accession>
<name>A0ABD3XL20_SINWO</name>
<dbReference type="Proteomes" id="UP001634394">
    <property type="component" value="Unassembled WGS sequence"/>
</dbReference>
<dbReference type="EMBL" id="JBJQND010000002">
    <property type="protein sequence ID" value="KAL3885742.1"/>
    <property type="molecule type" value="Genomic_DNA"/>
</dbReference>
<reference evidence="1 2" key="1">
    <citation type="submission" date="2024-11" db="EMBL/GenBank/DDBJ databases">
        <title>Chromosome-level genome assembly of the freshwater bivalve Anodonta woodiana.</title>
        <authorList>
            <person name="Chen X."/>
        </authorList>
    </citation>
    <scope>NUCLEOTIDE SEQUENCE [LARGE SCALE GENOMIC DNA]</scope>
    <source>
        <strain evidence="1">MN2024</strain>
        <tissue evidence="1">Gills</tissue>
    </source>
</reference>
<dbReference type="Gene3D" id="2.60.40.10">
    <property type="entry name" value="Immunoglobulins"/>
    <property type="match status" value="1"/>
</dbReference>
<feature type="non-terminal residue" evidence="1">
    <location>
        <position position="307"/>
    </location>
</feature>